<dbReference type="Gene3D" id="3.20.20.100">
    <property type="entry name" value="NADP-dependent oxidoreductase domain"/>
    <property type="match status" value="1"/>
</dbReference>
<dbReference type="GO" id="GO:0016491">
    <property type="term" value="F:oxidoreductase activity"/>
    <property type="evidence" value="ECO:0007669"/>
    <property type="project" value="UniProtKB-KW"/>
</dbReference>
<dbReference type="AlphaFoldDB" id="A0AAW6U2G5"/>
<evidence type="ECO:0000313" key="3">
    <source>
        <dbReference type="Proteomes" id="UP001431776"/>
    </source>
</evidence>
<name>A0AAW6U2G5_9BACT</name>
<dbReference type="EC" id="1.1.1.-" evidence="2"/>
<sequence>MERREFLRKGTLTAGSVVAGHILARSGRAAGGGEPISYSANPAKLPQRAYGDTGERLSIIGFGGIVVSGVEQEHANRVVAGSVEKGVNYFDVAPTYGDAEIKLGPALEPYRKDVFLACKTTQRTKEGAAAELKESLRRLRTDHFDLYQLHAITDVQKDVDAAFGQGGAMEVFIEARKQGQVRYLGFSAHSEQAALTAMERYDFDSILFPVNFATFYEGGFGPRVIEAAQSKGVAILALKAMARQKWPADHPMRKQYPKCWYQPLTDRNEARLGLYFTLSQPTTAAIPPGDESLFQMALDMAMGFRPVSEKEEETLREIARSLNPVFARSSLPK</sequence>
<dbReference type="InterPro" id="IPR053135">
    <property type="entry name" value="AKR2_Oxidoreductase"/>
</dbReference>
<comment type="caution">
    <text evidence="2">The sequence shown here is derived from an EMBL/GenBank/DDBJ whole genome shotgun (WGS) entry which is preliminary data.</text>
</comment>
<protein>
    <submittedName>
        <fullName evidence="2">Aldo/keto reductase</fullName>
        <ecNumber evidence="2">1.1.1.-</ecNumber>
    </submittedName>
</protein>
<reference evidence="2" key="1">
    <citation type="submission" date="2023-05" db="EMBL/GenBank/DDBJ databases">
        <title>Anaerotaeda fermentans gen. nov., sp. nov., a novel anaerobic planctomycete of the new family within the order Sedimentisphaerales isolated from Taman Peninsula, Russia.</title>
        <authorList>
            <person name="Khomyakova M.A."/>
            <person name="Merkel A.Y."/>
            <person name="Slobodkin A.I."/>
        </authorList>
    </citation>
    <scope>NUCLEOTIDE SEQUENCE</scope>
    <source>
        <strain evidence="2">M17dextr</strain>
    </source>
</reference>
<dbReference type="EMBL" id="JASCXX010000027">
    <property type="protein sequence ID" value="MDI6451040.1"/>
    <property type="molecule type" value="Genomic_DNA"/>
</dbReference>
<dbReference type="PANTHER" id="PTHR43312:SF1">
    <property type="entry name" value="NADP-DEPENDENT OXIDOREDUCTASE DOMAIN-CONTAINING PROTEIN"/>
    <property type="match status" value="1"/>
</dbReference>
<dbReference type="CDD" id="cd19100">
    <property type="entry name" value="AKR_unchar"/>
    <property type="match status" value="1"/>
</dbReference>
<evidence type="ECO:0000259" key="1">
    <source>
        <dbReference type="Pfam" id="PF00248"/>
    </source>
</evidence>
<dbReference type="RefSeq" id="WP_349246447.1">
    <property type="nucleotide sequence ID" value="NZ_JASCXX010000027.1"/>
</dbReference>
<dbReference type="SUPFAM" id="SSF51430">
    <property type="entry name" value="NAD(P)-linked oxidoreductase"/>
    <property type="match status" value="1"/>
</dbReference>
<dbReference type="Proteomes" id="UP001431776">
    <property type="component" value="Unassembled WGS sequence"/>
</dbReference>
<feature type="domain" description="NADP-dependent oxidoreductase" evidence="1">
    <location>
        <begin position="60"/>
        <end position="243"/>
    </location>
</feature>
<keyword evidence="2" id="KW-0560">Oxidoreductase</keyword>
<evidence type="ECO:0000313" key="2">
    <source>
        <dbReference type="EMBL" id="MDI6451040.1"/>
    </source>
</evidence>
<dbReference type="Pfam" id="PF00248">
    <property type="entry name" value="Aldo_ket_red"/>
    <property type="match status" value="1"/>
</dbReference>
<keyword evidence="3" id="KW-1185">Reference proteome</keyword>
<proteinExistence type="predicted"/>
<gene>
    <name evidence="2" type="ORF">QJ522_18410</name>
</gene>
<dbReference type="InterPro" id="IPR023210">
    <property type="entry name" value="NADP_OxRdtase_dom"/>
</dbReference>
<accession>A0AAW6U2G5</accession>
<dbReference type="PANTHER" id="PTHR43312">
    <property type="entry name" value="D-THREO-ALDOSE 1-DEHYDROGENASE"/>
    <property type="match status" value="1"/>
</dbReference>
<organism evidence="2 3">
    <name type="scientific">Anaerobaca lacustris</name>
    <dbReference type="NCBI Taxonomy" id="3044600"/>
    <lineage>
        <taxon>Bacteria</taxon>
        <taxon>Pseudomonadati</taxon>
        <taxon>Planctomycetota</taxon>
        <taxon>Phycisphaerae</taxon>
        <taxon>Sedimentisphaerales</taxon>
        <taxon>Anaerobacaceae</taxon>
        <taxon>Anaerobaca</taxon>
    </lineage>
</organism>
<dbReference type="InterPro" id="IPR036812">
    <property type="entry name" value="NAD(P)_OxRdtase_dom_sf"/>
</dbReference>